<sequence>MPWASRVMGDLSGTHGGEMEGERILIDALNRRFRVMVPVRLSEPPANLRIARTSRPWRIYFSMLGTVLPAFFLMYSSLFIIIGVVDSEPIMVLSGGMCSLPLVVLIFRLHRPRLVHVRLATANEQGSNVHALPEGGSLRTPVKTTFTRFLVRDDSVLDMPPSKQLWVIFAITVSIGIILTVLLFQNSTELAGNALFVLLAIPLWLAGFSLPVLAWWGTSTPFIGLPTRRREAESWLIAGMASAFPAFVFNSLVAPELIPSSFPLWATELALLALGAPLCEELFKGMAVALFLPSIKGPKHGFQVGFTVGLGFALIENFQYIGSSLLGGPLAATLTILVRGIGSIPGHAVWTAMTGTAIGWMATDKAFKAKMTWRAKSLAISAIDVAEGLGLDTDGDGDLSGFDGERPTLEDAVKDAMAEQTGPDGAWIVMDPSQSSLPGLGDPASYPVEMSPVSGSILMPTMRSTMGDNGVSYSKPPDSSDLPISFSPKSLGPALGLAMVGHSLWNGTSYLSGYVPGMMGFGEFGTGLAVLGWTIILIATVLVVARRLLRGIRTLDTPF</sequence>
<evidence type="ECO:0000256" key="1">
    <source>
        <dbReference type="SAM" id="Phobius"/>
    </source>
</evidence>
<feature type="transmembrane region" description="Helical" evidence="1">
    <location>
        <begin position="190"/>
        <end position="214"/>
    </location>
</feature>
<evidence type="ECO:0000313" key="2">
    <source>
        <dbReference type="EMBL" id="ACF09559.1"/>
    </source>
</evidence>
<accession>B3V5E9</accession>
<feature type="transmembrane region" description="Helical" evidence="1">
    <location>
        <begin position="165"/>
        <end position="184"/>
    </location>
</feature>
<dbReference type="PANTHER" id="PTHR36844:SF1">
    <property type="entry name" value="PROTEASE PRSW"/>
    <property type="match status" value="1"/>
</dbReference>
<feature type="transmembrane region" description="Helical" evidence="1">
    <location>
        <begin position="90"/>
        <end position="109"/>
    </location>
</feature>
<keyword evidence="1" id="KW-1133">Transmembrane helix</keyword>
<keyword evidence="1" id="KW-0812">Transmembrane</keyword>
<organism evidence="2">
    <name type="scientific">uncultured marine group II euryarchaeote KM3-85-F5</name>
    <dbReference type="NCBI Taxonomy" id="526684"/>
    <lineage>
        <taxon>Archaea</taxon>
        <taxon>Methanobacteriati</taxon>
        <taxon>Thermoplasmatota</taxon>
        <taxon>Candidatus Poseidoniia</taxon>
        <taxon>Candidatus Poseidoniales</taxon>
        <taxon>environmental samples</taxon>
    </lineage>
</organism>
<dbReference type="InterPro" id="IPR026898">
    <property type="entry name" value="PrsW"/>
</dbReference>
<name>B3V5E9_9ARCH</name>
<feature type="transmembrane region" description="Helical" evidence="1">
    <location>
        <begin position="524"/>
        <end position="545"/>
    </location>
</feature>
<reference evidence="2" key="2">
    <citation type="submission" date="2008-08" db="EMBL/GenBank/DDBJ databases">
        <authorList>
            <person name="Martin-Cuadrado A.-B."/>
            <person name="Rodriguez-Valera F."/>
            <person name="Moreira D."/>
            <person name="Alba J.-C."/>
            <person name="Ivars-Martinez E."/>
            <person name="Henn M.R."/>
            <person name="Talla E."/>
            <person name="Lopez-Garcia P."/>
        </authorList>
    </citation>
    <scope>NUCLEOTIDE SEQUENCE</scope>
</reference>
<dbReference type="GO" id="GO:0008233">
    <property type="term" value="F:peptidase activity"/>
    <property type="evidence" value="ECO:0007669"/>
    <property type="project" value="InterPro"/>
</dbReference>
<dbReference type="EMBL" id="EU686616">
    <property type="protein sequence ID" value="ACF09559.1"/>
    <property type="molecule type" value="Genomic_DNA"/>
</dbReference>
<feature type="transmembrane region" description="Helical" evidence="1">
    <location>
        <begin position="235"/>
        <end position="254"/>
    </location>
</feature>
<dbReference type="Pfam" id="PF13367">
    <property type="entry name" value="PrsW-protease"/>
    <property type="match status" value="1"/>
</dbReference>
<reference evidence="2" key="1">
    <citation type="journal article" date="2008" name="ISME J.">
        <title>Hindsight in the relative abundance, metabolic potential and genome dynamics of uncultivated marine archaea from comparative metagenomic analyses of bathypelagic plankton of different oceanic regions.</title>
        <authorList>
            <person name="Martin-Cuadrado A.B."/>
            <person name="Rodriguez-Valera F."/>
            <person name="Moreira D."/>
            <person name="Alba J.C."/>
            <person name="Ivars-Martinez E."/>
            <person name="Henn M.R."/>
            <person name="Talla E."/>
            <person name="Lopez-Garcia P."/>
        </authorList>
    </citation>
    <scope>NUCLEOTIDE SEQUENCE</scope>
</reference>
<keyword evidence="1" id="KW-0472">Membrane</keyword>
<feature type="transmembrane region" description="Helical" evidence="1">
    <location>
        <begin position="59"/>
        <end position="84"/>
    </location>
</feature>
<dbReference type="PANTHER" id="PTHR36844">
    <property type="entry name" value="PROTEASE PRSW"/>
    <property type="match status" value="1"/>
</dbReference>
<proteinExistence type="predicted"/>
<dbReference type="AlphaFoldDB" id="B3V5E9"/>
<protein>
    <submittedName>
        <fullName evidence="2">Putative membrane protein</fullName>
    </submittedName>
</protein>